<dbReference type="NCBIfam" id="TIGR02492">
    <property type="entry name" value="flgK_ends"/>
    <property type="match status" value="1"/>
</dbReference>
<dbReference type="EMBL" id="LR593886">
    <property type="protein sequence ID" value="VTR96393.1"/>
    <property type="molecule type" value="Genomic_DNA"/>
</dbReference>
<proteinExistence type="inferred from homology"/>
<keyword evidence="6 7" id="KW-0975">Bacterial flagellum</keyword>
<evidence type="ECO:0000256" key="3">
    <source>
        <dbReference type="ARBA" id="ARBA00009677"/>
    </source>
</evidence>
<gene>
    <name evidence="7" type="primary">flgK</name>
    <name evidence="10" type="ORF">SOIL9_13210</name>
</gene>
<evidence type="ECO:0000259" key="9">
    <source>
        <dbReference type="Pfam" id="PF22638"/>
    </source>
</evidence>
<dbReference type="RefSeq" id="WP_162670683.1">
    <property type="nucleotide sequence ID" value="NZ_LR593886.1"/>
</dbReference>
<dbReference type="Proteomes" id="UP000464178">
    <property type="component" value="Chromosome"/>
</dbReference>
<comment type="similarity">
    <text evidence="3 7">Belongs to the flagella basal body rod proteins family.</text>
</comment>
<dbReference type="Pfam" id="PF00460">
    <property type="entry name" value="Flg_bb_rod"/>
    <property type="match status" value="1"/>
</dbReference>
<feature type="domain" description="Flagellar basal body rod protein N-terminal" evidence="8">
    <location>
        <begin position="6"/>
        <end position="33"/>
    </location>
</feature>
<feature type="domain" description="Flagellar hook-associated protein FlgK helical" evidence="9">
    <location>
        <begin position="87"/>
        <end position="304"/>
    </location>
</feature>
<sequence>MNAFPIGTSAIQTAQKALQLIGQNIANATTPGYHRQSVNLINTVTGSAGTGVDIASITRYTAAPVRTAIISGNANSSYFATQLDSRRQIETTLASGEGGVGDRLDSLFNQIEQLTSQPDSLASRRAILTAAGSVAQQLNSTAGDIDRLRSDINKQITSTVTELNDYATKIADLNNRILTTENRGNPTNDLRDQRDQLINELSKRVDVKTVEQPSGEINVIASGAAVVVGQYANQFQAANDATGNVVITQTGVAQPVTFNGGTLGALVQDHNTTIPAIRGRLDALAGSLAQQVNQVQATGLGSSGPLASTSSTNAVSSPTALLNAAGLPFPIQSGTLTVSVTNSNVNPSTRTNTAITIDPATQSLNDIATALSAVPGLQATVNTTTNTLDIQGQAGFTFDFAGRDSVPAGSGAVANSDTSNILSALGVNGLFVGSTAVGIKVNPTISNNPALLAAGRTGQPGDGTNLERLGAIRDQAVFGTRTLTEEFADIASTLGTDINNISDQQTAQDSTLQNLSNQELSVTGVDTNEELLHLLDYQRQIQGASKYLSVVNTAMDELMNILP</sequence>
<dbReference type="GO" id="GO:0044780">
    <property type="term" value="P:bacterial-type flagellum assembly"/>
    <property type="evidence" value="ECO:0007669"/>
    <property type="project" value="InterPro"/>
</dbReference>
<dbReference type="InterPro" id="IPR053927">
    <property type="entry name" value="FlgK_helical"/>
</dbReference>
<dbReference type="InterPro" id="IPR001444">
    <property type="entry name" value="Flag_bb_rod_N"/>
</dbReference>
<dbReference type="PANTHER" id="PTHR30033:SF1">
    <property type="entry name" value="FLAGELLAR HOOK-ASSOCIATED PROTEIN 1"/>
    <property type="match status" value="1"/>
</dbReference>
<organism evidence="10 11">
    <name type="scientific">Gemmata massiliana</name>
    <dbReference type="NCBI Taxonomy" id="1210884"/>
    <lineage>
        <taxon>Bacteria</taxon>
        <taxon>Pseudomonadati</taxon>
        <taxon>Planctomycetota</taxon>
        <taxon>Planctomycetia</taxon>
        <taxon>Gemmatales</taxon>
        <taxon>Gemmataceae</taxon>
        <taxon>Gemmata</taxon>
    </lineage>
</organism>
<evidence type="ECO:0000313" key="11">
    <source>
        <dbReference type="Proteomes" id="UP000464178"/>
    </source>
</evidence>
<reference evidence="10 11" key="1">
    <citation type="submission" date="2019-05" db="EMBL/GenBank/DDBJ databases">
        <authorList>
            <consortium name="Science for Life Laboratories"/>
        </authorList>
    </citation>
    <scope>NUCLEOTIDE SEQUENCE [LARGE SCALE GENOMIC DNA]</scope>
    <source>
        <strain evidence="10">Soil9</strain>
    </source>
</reference>
<evidence type="ECO:0000313" key="10">
    <source>
        <dbReference type="EMBL" id="VTR96393.1"/>
    </source>
</evidence>
<name>A0A6P2D5P8_9BACT</name>
<dbReference type="SUPFAM" id="SSF64518">
    <property type="entry name" value="Phase 1 flagellin"/>
    <property type="match status" value="1"/>
</dbReference>
<protein>
    <recommendedName>
        <fullName evidence="4 7">Flagellar hook-associated protein 1</fullName>
        <shortName evidence="7">HAP1</shortName>
    </recommendedName>
</protein>
<dbReference type="GO" id="GO:0005198">
    <property type="term" value="F:structural molecule activity"/>
    <property type="evidence" value="ECO:0007669"/>
    <property type="project" value="UniProtKB-UniRule"/>
</dbReference>
<dbReference type="Pfam" id="PF22638">
    <property type="entry name" value="FlgK_D1"/>
    <property type="match status" value="1"/>
</dbReference>
<dbReference type="GO" id="GO:0009424">
    <property type="term" value="C:bacterial-type flagellum hook"/>
    <property type="evidence" value="ECO:0007669"/>
    <property type="project" value="UniProtKB-UniRule"/>
</dbReference>
<keyword evidence="10" id="KW-0282">Flagellum</keyword>
<dbReference type="InterPro" id="IPR002371">
    <property type="entry name" value="FlgK"/>
</dbReference>
<keyword evidence="10" id="KW-0969">Cilium</keyword>
<evidence type="ECO:0000259" key="8">
    <source>
        <dbReference type="Pfam" id="PF00460"/>
    </source>
</evidence>
<evidence type="ECO:0000256" key="7">
    <source>
        <dbReference type="RuleBase" id="RU362065"/>
    </source>
</evidence>
<evidence type="ECO:0000256" key="4">
    <source>
        <dbReference type="ARBA" id="ARBA00016244"/>
    </source>
</evidence>
<dbReference type="KEGG" id="gms:SOIL9_13210"/>
<evidence type="ECO:0000256" key="6">
    <source>
        <dbReference type="ARBA" id="ARBA00023143"/>
    </source>
</evidence>
<accession>A0A6P2D5P8</accession>
<evidence type="ECO:0000256" key="2">
    <source>
        <dbReference type="ARBA" id="ARBA00004613"/>
    </source>
</evidence>
<evidence type="ECO:0000256" key="5">
    <source>
        <dbReference type="ARBA" id="ARBA00022525"/>
    </source>
</evidence>
<dbReference type="PRINTS" id="PR01005">
    <property type="entry name" value="FLGHOOKAP1"/>
</dbReference>
<dbReference type="PANTHER" id="PTHR30033">
    <property type="entry name" value="FLAGELLAR HOOK-ASSOCIATED PROTEIN 1"/>
    <property type="match status" value="1"/>
</dbReference>
<comment type="subcellular location">
    <subcellularLocation>
        <location evidence="1 7">Bacterial flagellum</location>
    </subcellularLocation>
    <subcellularLocation>
        <location evidence="2 7">Secreted</location>
    </subcellularLocation>
</comment>
<keyword evidence="11" id="KW-1185">Reference proteome</keyword>
<keyword evidence="10" id="KW-0966">Cell projection</keyword>
<dbReference type="AlphaFoldDB" id="A0A6P2D5P8"/>
<keyword evidence="5 7" id="KW-0964">Secreted</keyword>
<evidence type="ECO:0000256" key="1">
    <source>
        <dbReference type="ARBA" id="ARBA00004365"/>
    </source>
</evidence>
<dbReference type="GO" id="GO:0005576">
    <property type="term" value="C:extracellular region"/>
    <property type="evidence" value="ECO:0007669"/>
    <property type="project" value="UniProtKB-SubCell"/>
</dbReference>